<dbReference type="GO" id="GO:0006357">
    <property type="term" value="P:regulation of transcription by RNA polymerase II"/>
    <property type="evidence" value="ECO:0007669"/>
    <property type="project" value="TreeGrafter"/>
</dbReference>
<dbReference type="GO" id="GO:0005730">
    <property type="term" value="C:nucleolus"/>
    <property type="evidence" value="ECO:0007669"/>
    <property type="project" value="TreeGrafter"/>
</dbReference>
<accession>A0A1A9UXM7</accession>
<dbReference type="STRING" id="7395.A0A1A9UXM7"/>
<sequence length="455" mass="53053">MYKKYKNEQKTVAEKVADLILHPNGNETDEETTAIEEIEKPLVAEFDDDEYQLPEDARATEFKKKNVILLSEQSVRYKGKITSRKELEADDNEDDSDDGSEQNVPASSDSNEESTSSNQSKIEYENSSSEDVDDETEVCGFTEESGDEIEEEAKDDNHLLNKVNYETEIQKGVCVQNQLRIWERLLELRIHSQKILTKANELPQPEEMRDCLKNQQNFTDILNPSLKLLNQLIELQDYLTNQFSEMKRVAKAGDKRPYPFTIDEFQSEPPLKQINQSLQERFENFRSYRNEILLKWDDRTKLLNPGTGGRKKFPEDYDVIKKIDNALMNKSILIKKSQQLHNESLNKSENNDAVEKSEIISNPNIYDDSDFYHQQLRELIEYKASTTTSLSEVTKQFMELQKVRQKMKKKVDTRASKGRKIRYVVHKKLINFMAPHDNTSWSEESKDELYKSLFV</sequence>
<feature type="compositionally biased region" description="Acidic residues" evidence="2">
    <location>
        <begin position="128"/>
        <end position="137"/>
    </location>
</feature>
<dbReference type="VEuPathDB" id="VectorBase:GAUT019063"/>
<dbReference type="PANTHER" id="PTHR15565">
    <property type="entry name" value="AATF PROTEIN APOPTOSIS ANTAGONIZING TRANSCRIPTION FACTOR"/>
    <property type="match status" value="1"/>
</dbReference>
<dbReference type="Pfam" id="PF08164">
    <property type="entry name" value="TRAUB"/>
    <property type="match status" value="1"/>
</dbReference>
<comment type="similarity">
    <text evidence="1">Belongs to the AATF family.</text>
</comment>
<feature type="domain" description="Apoptosis-antagonizing transcription factor C-terminal" evidence="3">
    <location>
        <begin position="372"/>
        <end position="454"/>
    </location>
</feature>
<organism evidence="5 6">
    <name type="scientific">Glossina austeni</name>
    <name type="common">Savannah tsetse fly</name>
    <dbReference type="NCBI Taxonomy" id="7395"/>
    <lineage>
        <taxon>Eukaryota</taxon>
        <taxon>Metazoa</taxon>
        <taxon>Ecdysozoa</taxon>
        <taxon>Arthropoda</taxon>
        <taxon>Hexapoda</taxon>
        <taxon>Insecta</taxon>
        <taxon>Pterygota</taxon>
        <taxon>Neoptera</taxon>
        <taxon>Endopterygota</taxon>
        <taxon>Diptera</taxon>
        <taxon>Brachycera</taxon>
        <taxon>Muscomorpha</taxon>
        <taxon>Hippoboscoidea</taxon>
        <taxon>Glossinidae</taxon>
        <taxon>Glossina</taxon>
    </lineage>
</organism>
<dbReference type="Proteomes" id="UP000078200">
    <property type="component" value="Unassembled WGS sequence"/>
</dbReference>
<feature type="domain" description="AATF leucine zipper-containing" evidence="4">
    <location>
        <begin position="168"/>
        <end position="299"/>
    </location>
</feature>
<dbReference type="Pfam" id="PF13339">
    <property type="entry name" value="AATF-Che1"/>
    <property type="match status" value="1"/>
</dbReference>
<evidence type="ECO:0000313" key="5">
    <source>
        <dbReference type="EnsemblMetazoa" id="GAUT019063-PA"/>
    </source>
</evidence>
<evidence type="ECO:0000313" key="6">
    <source>
        <dbReference type="Proteomes" id="UP000078200"/>
    </source>
</evidence>
<dbReference type="InterPro" id="IPR025160">
    <property type="entry name" value="AATF"/>
</dbReference>
<dbReference type="PANTHER" id="PTHR15565:SF0">
    <property type="entry name" value="PROTEIN AATF"/>
    <property type="match status" value="1"/>
</dbReference>
<feature type="compositionally biased region" description="Acidic residues" evidence="2">
    <location>
        <begin position="88"/>
        <end position="100"/>
    </location>
</feature>
<dbReference type="InterPro" id="IPR039223">
    <property type="entry name" value="AATF/Bfr2"/>
</dbReference>
<dbReference type="AlphaFoldDB" id="A0A1A9UXM7"/>
<evidence type="ECO:0000259" key="3">
    <source>
        <dbReference type="Pfam" id="PF08164"/>
    </source>
</evidence>
<name>A0A1A9UXM7_GLOAU</name>
<dbReference type="EnsemblMetazoa" id="GAUT019063-RA">
    <property type="protein sequence ID" value="GAUT019063-PA"/>
    <property type="gene ID" value="GAUT019063"/>
</dbReference>
<feature type="compositionally biased region" description="Low complexity" evidence="2">
    <location>
        <begin position="107"/>
        <end position="120"/>
    </location>
</feature>
<protein>
    <submittedName>
        <fullName evidence="5">Uncharacterized protein</fullName>
    </submittedName>
</protein>
<evidence type="ECO:0000259" key="4">
    <source>
        <dbReference type="Pfam" id="PF13339"/>
    </source>
</evidence>
<keyword evidence="6" id="KW-1185">Reference proteome</keyword>
<evidence type="ECO:0000256" key="1">
    <source>
        <dbReference type="ARBA" id="ARBA00008966"/>
    </source>
</evidence>
<reference evidence="5" key="1">
    <citation type="submission" date="2020-05" db="UniProtKB">
        <authorList>
            <consortium name="EnsemblMetazoa"/>
        </authorList>
    </citation>
    <scope>IDENTIFICATION</scope>
    <source>
        <strain evidence="5">TTRI</strain>
    </source>
</reference>
<feature type="compositionally biased region" description="Acidic residues" evidence="2">
    <location>
        <begin position="144"/>
        <end position="153"/>
    </location>
</feature>
<dbReference type="InterPro" id="IPR012617">
    <property type="entry name" value="AATF_C"/>
</dbReference>
<feature type="region of interest" description="Disordered" evidence="2">
    <location>
        <begin position="79"/>
        <end position="153"/>
    </location>
</feature>
<proteinExistence type="inferred from homology"/>
<evidence type="ECO:0000256" key="2">
    <source>
        <dbReference type="SAM" id="MobiDB-lite"/>
    </source>
</evidence>